<reference evidence="1" key="4">
    <citation type="submission" date="2017-10" db="EMBL/GenBank/DDBJ databases">
        <authorList>
            <person name="Banno H."/>
            <person name="Chua N.-H."/>
        </authorList>
    </citation>
    <scope>NUCLEOTIDE SEQUENCE</scope>
    <source>
        <strain evidence="1">OMI</strain>
    </source>
</reference>
<dbReference type="EMBL" id="BEWI01000034">
    <property type="protein sequence ID" value="GAY24719.1"/>
    <property type="molecule type" value="Genomic_DNA"/>
</dbReference>
<dbReference type="AlphaFoldDB" id="A0A292ZP83"/>
<protein>
    <submittedName>
        <fullName evidence="1">Uncharacterized protein</fullName>
    </submittedName>
</protein>
<sequence>MEKAIFEPWGGLKLACKWAEQDQCSENPTRPWPRRAGRGS</sequence>
<dbReference type="Proteomes" id="UP000221538">
    <property type="component" value="Unassembled WGS sequence"/>
</dbReference>
<organism evidence="1">
    <name type="scientific">Sphingobium fuliginis (strain ATCC 27551)</name>
    <dbReference type="NCBI Taxonomy" id="336203"/>
    <lineage>
        <taxon>Bacteria</taxon>
        <taxon>Pseudomonadati</taxon>
        <taxon>Pseudomonadota</taxon>
        <taxon>Alphaproteobacteria</taxon>
        <taxon>Sphingomonadales</taxon>
        <taxon>Sphingomonadaceae</taxon>
        <taxon>Sphingobium</taxon>
    </lineage>
</organism>
<reference evidence="1" key="3">
    <citation type="submission" date="2017-10" db="EMBL/GenBank/DDBJ databases">
        <title>Bioaugmenting a lab-scale membrane bioreactor with Sphingobium fuliginis OMI to degrade 4-tert-butylphenol.</title>
        <authorList>
            <person name="Takada K."/>
            <person name="Shiba T."/>
            <person name="Soda S."/>
            <person name="Inoue D."/>
            <person name="Miyake M."/>
            <person name="Eguchi M."/>
            <person name="Ike M."/>
        </authorList>
    </citation>
    <scope>NUCLEOTIDE SEQUENCE</scope>
    <source>
        <strain evidence="1">OMI</strain>
    </source>
</reference>
<reference evidence="1" key="1">
    <citation type="journal article" date="2013" name="Biodegradation">
        <title>Occurrence of 4-tert-butylphenol (4-t-BP) biodegradation in an aquatic sample caused by the presence of Spirodela polyrrhiza and isolation of a 4-t-BP-utilizing bacterium.</title>
        <authorList>
            <person name="Ogata Y."/>
            <person name="Toyama T."/>
            <person name="Yu N."/>
            <person name="Wang X."/>
            <person name="Sei K."/>
            <person name="Ike M."/>
        </authorList>
    </citation>
    <scope>NUCLEOTIDE SEQUENCE [LARGE SCALE GENOMIC DNA]</scope>
    <source>
        <strain evidence="1">OMI</strain>
    </source>
</reference>
<accession>A0A292ZP83</accession>
<proteinExistence type="predicted"/>
<gene>
    <name evidence="1" type="ORF">SFOMI_5304</name>
</gene>
<name>A0A292ZP83_SPHSA</name>
<reference evidence="1" key="2">
    <citation type="journal article" date="2013" name="Environ. Sci. Technol.">
        <title>The 4-tert-butylphenol-utilizing bacterium Sphingobium fuliginis OMI can degrade bisphenols via phenolic ring hydroxylation and meta-cleavage pathway.</title>
        <authorList>
            <person name="Ogata Y."/>
            <person name="Goda S."/>
            <person name="Toyama T."/>
            <person name="Sei K."/>
            <person name="Ike M."/>
        </authorList>
    </citation>
    <scope>NUCLEOTIDE SEQUENCE [LARGE SCALE GENOMIC DNA]</scope>
    <source>
        <strain evidence="1">OMI</strain>
    </source>
</reference>
<comment type="caution">
    <text evidence="1">The sequence shown here is derived from an EMBL/GenBank/DDBJ whole genome shotgun (WGS) entry which is preliminary data.</text>
</comment>
<evidence type="ECO:0000313" key="1">
    <source>
        <dbReference type="EMBL" id="GAY24719.1"/>
    </source>
</evidence>